<reference evidence="1 2" key="1">
    <citation type="submission" date="2015-02" db="EMBL/GenBank/DDBJ databases">
        <title>Single-cell genomics of uncultivated deep-branching MTB reveals a conserved set of magnetosome genes.</title>
        <authorList>
            <person name="Kolinko S."/>
            <person name="Richter M."/>
            <person name="Glockner F.O."/>
            <person name="Brachmann A."/>
            <person name="Schuler D."/>
        </authorList>
    </citation>
    <scope>NUCLEOTIDE SEQUENCE [LARGE SCALE GENOMIC DNA]</scope>
    <source>
        <strain evidence="1">TM-1</strain>
    </source>
</reference>
<evidence type="ECO:0000313" key="1">
    <source>
        <dbReference type="EMBL" id="KJU86938.1"/>
    </source>
</evidence>
<comment type="caution">
    <text evidence="1">The sequence shown here is derived from an EMBL/GenBank/DDBJ whole genome shotgun (WGS) entry which is preliminary data.</text>
</comment>
<dbReference type="AlphaFoldDB" id="A0A0F3H1Z5"/>
<organism evidence="1 2">
    <name type="scientific">Candidatus Magnetobacterium bavaricum</name>
    <dbReference type="NCBI Taxonomy" id="29290"/>
    <lineage>
        <taxon>Bacteria</taxon>
        <taxon>Pseudomonadati</taxon>
        <taxon>Nitrospirota</taxon>
        <taxon>Thermodesulfovibrionia</taxon>
        <taxon>Thermodesulfovibrionales</taxon>
        <taxon>Candidatus Magnetobacteriaceae</taxon>
        <taxon>Candidatus Magnetobacterium</taxon>
    </lineage>
</organism>
<proteinExistence type="predicted"/>
<feature type="non-terminal residue" evidence="1">
    <location>
        <position position="84"/>
    </location>
</feature>
<gene>
    <name evidence="1" type="ORF">MBAV_000868</name>
</gene>
<dbReference type="EMBL" id="LACI01000393">
    <property type="protein sequence ID" value="KJU86938.1"/>
    <property type="molecule type" value="Genomic_DNA"/>
</dbReference>
<keyword evidence="2" id="KW-1185">Reference proteome</keyword>
<protein>
    <submittedName>
        <fullName evidence="1">Phage integrase protein (DNA breaking and rejoining enzyme)</fullName>
    </submittedName>
</protein>
<accession>A0A0F3H1Z5</accession>
<evidence type="ECO:0000313" key="2">
    <source>
        <dbReference type="Proteomes" id="UP000033423"/>
    </source>
</evidence>
<dbReference type="Proteomes" id="UP000033423">
    <property type="component" value="Unassembled WGS sequence"/>
</dbReference>
<name>A0A0F3H1Z5_9BACT</name>
<sequence>MGTVYKRRRIWWIKYYDDGKFYRESSGSNKEADAKRLLKQREGDIAQGKVVSIKTEKIRFDELAEDFITDYKINKKHSIDRAQL</sequence>